<gene>
    <name evidence="3" type="ORF">MAPG_06184</name>
</gene>
<dbReference type="EMBL" id="ADBL01001488">
    <property type="status" value="NOT_ANNOTATED_CDS"/>
    <property type="molecule type" value="Genomic_DNA"/>
</dbReference>
<reference evidence="4" key="5">
    <citation type="submission" date="2015-06" db="UniProtKB">
        <authorList>
            <consortium name="EnsemblFungi"/>
        </authorList>
    </citation>
    <scope>IDENTIFICATION</scope>
    <source>
        <strain evidence="4">ATCC 64411</strain>
    </source>
</reference>
<proteinExistence type="predicted"/>
<dbReference type="EMBL" id="GL876970">
    <property type="protein sequence ID" value="KLU87182.1"/>
    <property type="molecule type" value="Genomic_DNA"/>
</dbReference>
<reference evidence="3" key="3">
    <citation type="submission" date="2011-03" db="EMBL/GenBank/DDBJ databases">
        <title>Annotation of Magnaporthe poae ATCC 64411.</title>
        <authorList>
            <person name="Ma L.-J."/>
            <person name="Dead R."/>
            <person name="Young S.K."/>
            <person name="Zeng Q."/>
            <person name="Gargeya S."/>
            <person name="Fitzgerald M."/>
            <person name="Haas B."/>
            <person name="Abouelleil A."/>
            <person name="Alvarado L."/>
            <person name="Arachchi H.M."/>
            <person name="Berlin A."/>
            <person name="Brown A."/>
            <person name="Chapman S.B."/>
            <person name="Chen Z."/>
            <person name="Dunbar C."/>
            <person name="Freedman E."/>
            <person name="Gearin G."/>
            <person name="Gellesch M."/>
            <person name="Goldberg J."/>
            <person name="Griggs A."/>
            <person name="Gujja S."/>
            <person name="Heiman D."/>
            <person name="Howarth C."/>
            <person name="Larson L."/>
            <person name="Lui A."/>
            <person name="MacDonald P.J.P."/>
            <person name="Mehta T."/>
            <person name="Montmayeur A."/>
            <person name="Murphy C."/>
            <person name="Neiman D."/>
            <person name="Pearson M."/>
            <person name="Priest M."/>
            <person name="Roberts A."/>
            <person name="Saif S."/>
            <person name="Shea T."/>
            <person name="Shenoy N."/>
            <person name="Sisk P."/>
            <person name="Stolte C."/>
            <person name="Sykes S."/>
            <person name="Yandava C."/>
            <person name="Wortman J."/>
            <person name="Nusbaum C."/>
            <person name="Birren B."/>
        </authorList>
    </citation>
    <scope>NUCLEOTIDE SEQUENCE</scope>
    <source>
        <strain evidence="3">ATCC 64411</strain>
    </source>
</reference>
<dbReference type="SMART" id="SM00248">
    <property type="entry name" value="ANK"/>
    <property type="match status" value="6"/>
</dbReference>
<evidence type="ECO:0000313" key="3">
    <source>
        <dbReference type="EMBL" id="KLU87182.1"/>
    </source>
</evidence>
<reference evidence="4" key="4">
    <citation type="journal article" date="2015" name="G3 (Bethesda)">
        <title>Genome sequences of three phytopathogenic species of the Magnaporthaceae family of fungi.</title>
        <authorList>
            <person name="Okagaki L.H."/>
            <person name="Nunes C.C."/>
            <person name="Sailsbery J."/>
            <person name="Clay B."/>
            <person name="Brown D."/>
            <person name="John T."/>
            <person name="Oh Y."/>
            <person name="Young N."/>
            <person name="Fitzgerald M."/>
            <person name="Haas B.J."/>
            <person name="Zeng Q."/>
            <person name="Young S."/>
            <person name="Adiconis X."/>
            <person name="Fan L."/>
            <person name="Levin J.Z."/>
            <person name="Mitchell T.K."/>
            <person name="Okubara P.A."/>
            <person name="Farman M.L."/>
            <person name="Kohn L.M."/>
            <person name="Birren B."/>
            <person name="Ma L.-J."/>
            <person name="Dean R.A."/>
        </authorList>
    </citation>
    <scope>NUCLEOTIDE SEQUENCE</scope>
    <source>
        <strain evidence="4">ATCC 64411 / 73-15</strain>
    </source>
</reference>
<dbReference type="InterPro" id="IPR002110">
    <property type="entry name" value="Ankyrin_rpt"/>
</dbReference>
<name>A0A0C4E1C7_MAGP6</name>
<reference evidence="5" key="1">
    <citation type="submission" date="2010-05" db="EMBL/GenBank/DDBJ databases">
        <title>The genome sequence of Magnaporthe poae strain ATCC 64411.</title>
        <authorList>
            <person name="Ma L.-J."/>
            <person name="Dead R."/>
            <person name="Young S."/>
            <person name="Zeng Q."/>
            <person name="Koehrsen M."/>
            <person name="Alvarado L."/>
            <person name="Berlin A."/>
            <person name="Chapman S.B."/>
            <person name="Chen Z."/>
            <person name="Freedman E."/>
            <person name="Gellesch M."/>
            <person name="Goldberg J."/>
            <person name="Griggs A."/>
            <person name="Gujja S."/>
            <person name="Heilman E.R."/>
            <person name="Heiman D."/>
            <person name="Hepburn T."/>
            <person name="Howarth C."/>
            <person name="Jen D."/>
            <person name="Larson L."/>
            <person name="Mehta T."/>
            <person name="Neiman D."/>
            <person name="Pearson M."/>
            <person name="Roberts A."/>
            <person name="Saif S."/>
            <person name="Shea T."/>
            <person name="Shenoy N."/>
            <person name="Sisk P."/>
            <person name="Stolte C."/>
            <person name="Sykes S."/>
            <person name="Walk T."/>
            <person name="White J."/>
            <person name="Yandava C."/>
            <person name="Haas B."/>
            <person name="Nusbaum C."/>
            <person name="Birren B."/>
        </authorList>
    </citation>
    <scope>NUCLEOTIDE SEQUENCE [LARGE SCALE GENOMIC DNA]</scope>
    <source>
        <strain evidence="5">ATCC 64411 / 73-15</strain>
    </source>
</reference>
<organism evidence="4 5">
    <name type="scientific">Magnaporthiopsis poae (strain ATCC 64411 / 73-15)</name>
    <name type="common">Kentucky bluegrass fungus</name>
    <name type="synonym">Magnaporthe poae</name>
    <dbReference type="NCBI Taxonomy" id="644358"/>
    <lineage>
        <taxon>Eukaryota</taxon>
        <taxon>Fungi</taxon>
        <taxon>Dikarya</taxon>
        <taxon>Ascomycota</taxon>
        <taxon>Pezizomycotina</taxon>
        <taxon>Sordariomycetes</taxon>
        <taxon>Sordariomycetidae</taxon>
        <taxon>Magnaporthales</taxon>
        <taxon>Magnaporthaceae</taxon>
        <taxon>Magnaporthiopsis</taxon>
    </lineage>
</organism>
<dbReference type="InterPro" id="IPR036770">
    <property type="entry name" value="Ankyrin_rpt-contain_sf"/>
</dbReference>
<dbReference type="OrthoDB" id="4772757at2759"/>
<dbReference type="PANTHER" id="PTHR24198:SF165">
    <property type="entry name" value="ANKYRIN REPEAT-CONTAINING PROTEIN-RELATED"/>
    <property type="match status" value="1"/>
</dbReference>
<dbReference type="eggNOG" id="KOG4369">
    <property type="taxonomic scope" value="Eukaryota"/>
</dbReference>
<evidence type="ECO:0000256" key="1">
    <source>
        <dbReference type="ARBA" id="ARBA00022737"/>
    </source>
</evidence>
<dbReference type="EnsemblFungi" id="MAPG_06184T0">
    <property type="protein sequence ID" value="MAPG_06184T0"/>
    <property type="gene ID" value="MAPG_06184"/>
</dbReference>
<evidence type="ECO:0000313" key="5">
    <source>
        <dbReference type="Proteomes" id="UP000011715"/>
    </source>
</evidence>
<dbReference type="PANTHER" id="PTHR24198">
    <property type="entry name" value="ANKYRIN REPEAT AND PROTEIN KINASE DOMAIN-CONTAINING PROTEIN"/>
    <property type="match status" value="1"/>
</dbReference>
<dbReference type="SUPFAM" id="SSF48403">
    <property type="entry name" value="Ankyrin repeat"/>
    <property type="match status" value="1"/>
</dbReference>
<dbReference type="Proteomes" id="UP000011715">
    <property type="component" value="Unassembled WGS sequence"/>
</dbReference>
<reference evidence="3" key="2">
    <citation type="submission" date="2010-05" db="EMBL/GenBank/DDBJ databases">
        <title>The Genome Sequence of Magnaporthe poae strain ATCC 64411.</title>
        <authorList>
            <consortium name="The Broad Institute Genome Sequencing Platform"/>
            <consortium name="Broad Institute Genome Sequencing Center for Infectious Disease"/>
            <person name="Ma L.-J."/>
            <person name="Dead R."/>
            <person name="Young S."/>
            <person name="Zeng Q."/>
            <person name="Koehrsen M."/>
            <person name="Alvarado L."/>
            <person name="Berlin A."/>
            <person name="Chapman S.B."/>
            <person name="Chen Z."/>
            <person name="Freedman E."/>
            <person name="Gellesch M."/>
            <person name="Goldberg J."/>
            <person name="Griggs A."/>
            <person name="Gujja S."/>
            <person name="Heilman E.R."/>
            <person name="Heiman D."/>
            <person name="Hepburn T."/>
            <person name="Howarth C."/>
            <person name="Jen D."/>
            <person name="Larson L."/>
            <person name="Mehta T."/>
            <person name="Neiman D."/>
            <person name="Pearson M."/>
            <person name="Roberts A."/>
            <person name="Saif S."/>
            <person name="Shea T."/>
            <person name="Shenoy N."/>
            <person name="Sisk P."/>
            <person name="Stolte C."/>
            <person name="Sykes S."/>
            <person name="Walk T."/>
            <person name="White J."/>
            <person name="Yandava C."/>
            <person name="Haas B."/>
            <person name="Nusbaum C."/>
            <person name="Birren B."/>
        </authorList>
    </citation>
    <scope>NUCLEOTIDE SEQUENCE</scope>
    <source>
        <strain evidence="3">ATCC 64411</strain>
    </source>
</reference>
<sequence length="663" mass="73658">MTFLRSPRVFYFYVLPLSRIPVSCPAFSHILPILIQSALAHPASPFRFRILTSRCDLLLPIYNHTPTTLETCPRSTMDLQARLGRDCFLLVVEQLVATVGVRKALRLRAVDRTMNWAIMYALCTSQVLKIPHSPALPLFINARIHLANSRKLHKPQDTLTASIAKMNEALDLMILQRAGSDEEDSVASRHLLVAEALVGRDLADKTPRLTESVTSLGCPVYTVQSDTTDQNLLGGAIAIGDLALTRLLLDRLDPAAVSDKTCFGRPVIVAAAFGRDDIFDLLVERGAEVTPQKQHWNVLDPRADTVPVVCPFVPRYIHGDALQAASSAGSEYILGRILSIMSLAIQSDRSDAIQSDFHAIRPPPPPSTGAVTTHYFHACMLAARGAHVGVMKTLFDHLGGDPAACQGLLRSMMQEACTHGQEKAVEFLLDSGFDVTERICDVNDDFFYDPNRRSVLSIPASHGNYAITRLLLDRGVRPYNLDRRDKRPPILDAARNGHEQVVCLLLDPKHRLPGLRFEDLVSVAARHREERLVRMLLRPVGREILARPHEPMYQEPGGPGYTLGHALLSIAIKTVSTDLIELLLSLGVPLNKGWGRASKWPLAQAYDRPWLFDFLRSLGAEQSQSRPPKQGPASFNQAFGDMEKVVYRRDFVAPRELDWIGKY</sequence>
<dbReference type="Gene3D" id="1.25.40.20">
    <property type="entry name" value="Ankyrin repeat-containing domain"/>
    <property type="match status" value="2"/>
</dbReference>
<dbReference type="AlphaFoldDB" id="A0A0C4E1C7"/>
<dbReference type="VEuPathDB" id="FungiDB:MAPG_06184"/>
<accession>A0A0C4E1C7</accession>
<keyword evidence="2" id="KW-0040">ANK repeat</keyword>
<evidence type="ECO:0008006" key="6">
    <source>
        <dbReference type="Google" id="ProtNLM"/>
    </source>
</evidence>
<keyword evidence="1" id="KW-0677">Repeat</keyword>
<dbReference type="STRING" id="644358.A0A0C4E1C7"/>
<keyword evidence="5" id="KW-1185">Reference proteome</keyword>
<protein>
    <recommendedName>
        <fullName evidence="6">Ankyrin repeat protein</fullName>
    </recommendedName>
</protein>
<evidence type="ECO:0000313" key="4">
    <source>
        <dbReference type="EnsemblFungi" id="MAPG_06184T0"/>
    </source>
</evidence>
<evidence type="ECO:0000256" key="2">
    <source>
        <dbReference type="ARBA" id="ARBA00023043"/>
    </source>
</evidence>